<feature type="transmembrane region" description="Helical" evidence="4">
    <location>
        <begin position="49"/>
        <end position="68"/>
    </location>
</feature>
<organism evidence="6 7">
    <name type="scientific">Yersinia nurmii</name>
    <dbReference type="NCBI Taxonomy" id="685706"/>
    <lineage>
        <taxon>Bacteria</taxon>
        <taxon>Pseudomonadati</taxon>
        <taxon>Pseudomonadota</taxon>
        <taxon>Gammaproteobacteria</taxon>
        <taxon>Enterobacterales</taxon>
        <taxon>Yersiniaceae</taxon>
        <taxon>Yersinia</taxon>
    </lineage>
</organism>
<comment type="caution">
    <text evidence="6">The sequence shown here is derived from an EMBL/GenBank/DDBJ whole genome shotgun (WGS) entry which is preliminary data.</text>
</comment>
<keyword evidence="6" id="KW-0378">Hydrolase</keyword>
<evidence type="ECO:0000313" key="6">
    <source>
        <dbReference type="EMBL" id="CNE58055.1"/>
    </source>
</evidence>
<protein>
    <recommendedName>
        <fullName evidence="1">undecaprenyl-diphosphate phosphatase</fullName>
        <ecNumber evidence="1">3.6.1.27</ecNumber>
    </recommendedName>
    <alternativeName>
        <fullName evidence="2">Undecaprenyl pyrophosphate phosphatase</fullName>
    </alternativeName>
</protein>
<evidence type="ECO:0000256" key="3">
    <source>
        <dbReference type="ARBA" id="ARBA00047594"/>
    </source>
</evidence>
<keyword evidence="7" id="KW-1185">Reference proteome</keyword>
<feature type="transmembrane region" description="Helical" evidence="4">
    <location>
        <begin position="157"/>
        <end position="179"/>
    </location>
</feature>
<reference evidence="6 7" key="1">
    <citation type="submission" date="2015-03" db="EMBL/GenBank/DDBJ databases">
        <authorList>
            <consortium name="Pathogen Informatics"/>
            <person name="Murphy D."/>
        </authorList>
    </citation>
    <scope>NUCLEOTIDE SEQUENCE [LARGE SCALE GENOMIC DNA]</scope>
    <source>
        <strain evidence="7">type strain: CIP110231</strain>
    </source>
</reference>
<feature type="transmembrane region" description="Helical" evidence="4">
    <location>
        <begin position="186"/>
        <end position="206"/>
    </location>
</feature>
<evidence type="ECO:0000256" key="2">
    <source>
        <dbReference type="ARBA" id="ARBA00032707"/>
    </source>
</evidence>
<dbReference type="CDD" id="cd01610">
    <property type="entry name" value="PAP2_like"/>
    <property type="match status" value="1"/>
</dbReference>
<keyword evidence="4" id="KW-0812">Transmembrane</keyword>
<dbReference type="NCBIfam" id="NF007975">
    <property type="entry name" value="PRK10699.1"/>
    <property type="match status" value="1"/>
</dbReference>
<dbReference type="InterPro" id="IPR000326">
    <property type="entry name" value="PAP2/HPO"/>
</dbReference>
<accession>A0ABM9SGY3</accession>
<evidence type="ECO:0000313" key="7">
    <source>
        <dbReference type="Proteomes" id="UP000040578"/>
    </source>
</evidence>
<name>A0ABM9SGY3_9GAMM</name>
<dbReference type="PANTHER" id="PTHR14969">
    <property type="entry name" value="SPHINGOSINE-1-PHOSPHATE PHOSPHOHYDROLASE"/>
    <property type="match status" value="1"/>
</dbReference>
<dbReference type="GO" id="GO:0008962">
    <property type="term" value="F:phosphatidylglycerophosphatase activity"/>
    <property type="evidence" value="ECO:0007669"/>
    <property type="project" value="UniProtKB-EC"/>
</dbReference>
<dbReference type="Pfam" id="PF01569">
    <property type="entry name" value="PAP2"/>
    <property type="match status" value="1"/>
</dbReference>
<evidence type="ECO:0000256" key="4">
    <source>
        <dbReference type="SAM" id="Phobius"/>
    </source>
</evidence>
<dbReference type="InterPro" id="IPR036938">
    <property type="entry name" value="PAP2/HPO_sf"/>
</dbReference>
<evidence type="ECO:0000259" key="5">
    <source>
        <dbReference type="SMART" id="SM00014"/>
    </source>
</evidence>
<gene>
    <name evidence="6" type="primary">pgpB</name>
    <name evidence="6" type="ORF">ERS137967_01956</name>
</gene>
<keyword evidence="4" id="KW-1133">Transmembrane helix</keyword>
<dbReference type="SUPFAM" id="SSF48317">
    <property type="entry name" value="Acid phosphatase/Vanadium-dependent haloperoxidase"/>
    <property type="match status" value="1"/>
</dbReference>
<dbReference type="EMBL" id="CPYD01000006">
    <property type="protein sequence ID" value="CNE58055.1"/>
    <property type="molecule type" value="Genomic_DNA"/>
</dbReference>
<evidence type="ECO:0000256" key="1">
    <source>
        <dbReference type="ARBA" id="ARBA00012374"/>
    </source>
</evidence>
<feature type="domain" description="Phosphatidic acid phosphatase type 2/haloperoxidase" evidence="5">
    <location>
        <begin position="76"/>
        <end position="227"/>
    </location>
</feature>
<dbReference type="Proteomes" id="UP000040578">
    <property type="component" value="Unassembled WGS sequence"/>
</dbReference>
<feature type="transmembrane region" description="Helical" evidence="4">
    <location>
        <begin position="75"/>
        <end position="96"/>
    </location>
</feature>
<feature type="transmembrane region" description="Helical" evidence="4">
    <location>
        <begin position="7"/>
        <end position="29"/>
    </location>
</feature>
<comment type="catalytic activity">
    <reaction evidence="3">
        <text>di-trans,octa-cis-undecaprenyl diphosphate + H2O = di-trans,octa-cis-undecaprenyl phosphate + phosphate + H(+)</text>
        <dbReference type="Rhea" id="RHEA:28094"/>
        <dbReference type="ChEBI" id="CHEBI:15377"/>
        <dbReference type="ChEBI" id="CHEBI:15378"/>
        <dbReference type="ChEBI" id="CHEBI:43474"/>
        <dbReference type="ChEBI" id="CHEBI:58405"/>
        <dbReference type="ChEBI" id="CHEBI:60392"/>
        <dbReference type="EC" id="3.6.1.27"/>
    </reaction>
</comment>
<sequence>MLNIAKRIIIGTVLLLLMPVAVWISGWHWQPGASGFWLKGLFALTETVTAPWGIVTSIILSGWFLWCLRFRLKPAAGLLMILTLVIVVGQGVKSLIKEQVQEPRPFVVWLENQNHLTSEEFYQLPRKERSAMVKEQLQNQTLVPKWLVKHWRFETGFAFPSGHTVFAATWALLGVGLLWPRRHYKTVGLLMVWAMGVMGSRLVLGMHWPQDLIVATFISGLLVALATMGVQRWIGPLTIPPQEQKEIEQREQRL</sequence>
<feature type="transmembrane region" description="Helical" evidence="4">
    <location>
        <begin position="212"/>
        <end position="230"/>
    </location>
</feature>
<dbReference type="Gene3D" id="1.20.144.10">
    <property type="entry name" value="Phosphatidic acid phosphatase type 2/haloperoxidase"/>
    <property type="match status" value="1"/>
</dbReference>
<dbReference type="PANTHER" id="PTHR14969:SF54">
    <property type="entry name" value="PHOSPHATIDYLGLYCEROPHOSPHATASE B"/>
    <property type="match status" value="1"/>
</dbReference>
<dbReference type="SMART" id="SM00014">
    <property type="entry name" value="acidPPc"/>
    <property type="match status" value="1"/>
</dbReference>
<dbReference type="RefSeq" id="WP_049598262.1">
    <property type="nucleotide sequence ID" value="NZ_CPYD01000006.1"/>
</dbReference>
<dbReference type="EC" id="3.6.1.27" evidence="1"/>
<proteinExistence type="predicted"/>
<keyword evidence="4" id="KW-0472">Membrane</keyword>